<protein>
    <recommendedName>
        <fullName evidence="4">DUF3325 domain-containing protein</fullName>
    </recommendedName>
</protein>
<name>A0A261S3D3_9BORD</name>
<dbReference type="RefSeq" id="WP_094856252.1">
    <property type="nucleotide sequence ID" value="NZ_NEVM01000005.1"/>
</dbReference>
<keyword evidence="3" id="KW-1185">Reference proteome</keyword>
<evidence type="ECO:0008006" key="4">
    <source>
        <dbReference type="Google" id="ProtNLM"/>
    </source>
</evidence>
<feature type="transmembrane region" description="Helical" evidence="1">
    <location>
        <begin position="39"/>
        <end position="59"/>
    </location>
</feature>
<sequence length="93" mass="9727">MSHALTALVSLIAFALLALAMDRHQQNLFSRELGAGPSSLLRIGGWGALAASLAIAVHAQGWSLGLVAWCGHIGLGAGLVLLALIAWERFKAR</sequence>
<dbReference type="InterPro" id="IPR021762">
    <property type="entry name" value="DUF3325"/>
</dbReference>
<gene>
    <name evidence="2" type="ORF">CAL29_28705</name>
</gene>
<keyword evidence="1" id="KW-0472">Membrane</keyword>
<keyword evidence="1" id="KW-1133">Transmembrane helix</keyword>
<comment type="caution">
    <text evidence="2">The sequence shown here is derived from an EMBL/GenBank/DDBJ whole genome shotgun (WGS) entry which is preliminary data.</text>
</comment>
<proteinExistence type="predicted"/>
<feature type="transmembrane region" description="Helical" evidence="1">
    <location>
        <begin position="66"/>
        <end position="87"/>
    </location>
</feature>
<keyword evidence="1" id="KW-0812">Transmembrane</keyword>
<dbReference type="OrthoDB" id="8858882at2"/>
<evidence type="ECO:0000313" key="3">
    <source>
        <dbReference type="Proteomes" id="UP000216020"/>
    </source>
</evidence>
<organism evidence="2 3">
    <name type="scientific">Bordetella genomosp. 10</name>
    <dbReference type="NCBI Taxonomy" id="1416804"/>
    <lineage>
        <taxon>Bacteria</taxon>
        <taxon>Pseudomonadati</taxon>
        <taxon>Pseudomonadota</taxon>
        <taxon>Betaproteobacteria</taxon>
        <taxon>Burkholderiales</taxon>
        <taxon>Alcaligenaceae</taxon>
        <taxon>Bordetella</taxon>
    </lineage>
</organism>
<evidence type="ECO:0000313" key="2">
    <source>
        <dbReference type="EMBL" id="OZI31846.1"/>
    </source>
</evidence>
<accession>A0A261S3D3</accession>
<dbReference type="EMBL" id="NEVM01000005">
    <property type="protein sequence ID" value="OZI31846.1"/>
    <property type="molecule type" value="Genomic_DNA"/>
</dbReference>
<dbReference type="AlphaFoldDB" id="A0A261S3D3"/>
<evidence type="ECO:0000256" key="1">
    <source>
        <dbReference type="SAM" id="Phobius"/>
    </source>
</evidence>
<dbReference type="Proteomes" id="UP000216020">
    <property type="component" value="Unassembled WGS sequence"/>
</dbReference>
<reference evidence="3" key="1">
    <citation type="submission" date="2017-05" db="EMBL/GenBank/DDBJ databases">
        <title>Complete and WGS of Bordetella genogroups.</title>
        <authorList>
            <person name="Spilker T."/>
            <person name="Lipuma J."/>
        </authorList>
    </citation>
    <scope>NUCLEOTIDE SEQUENCE [LARGE SCALE GENOMIC DNA]</scope>
    <source>
        <strain evidence="3">AU16122</strain>
    </source>
</reference>
<dbReference type="Pfam" id="PF11804">
    <property type="entry name" value="DUF3325"/>
    <property type="match status" value="1"/>
</dbReference>